<proteinExistence type="predicted"/>
<accession>F3ZXE9</accession>
<gene>
    <name evidence="1" type="ordered locus">Mahau_2472</name>
</gene>
<dbReference type="KEGG" id="mas:Mahau_2472"/>
<organism evidence="1 2">
    <name type="scientific">Mahella australiensis (strain DSM 15567 / CIP 107919 / 50-1 BON)</name>
    <dbReference type="NCBI Taxonomy" id="697281"/>
    <lineage>
        <taxon>Bacteria</taxon>
        <taxon>Bacillati</taxon>
        <taxon>Bacillota</taxon>
        <taxon>Clostridia</taxon>
        <taxon>Thermoanaerobacterales</taxon>
        <taxon>Thermoanaerobacterales Family IV. Incertae Sedis</taxon>
        <taxon>Mahella</taxon>
    </lineage>
</organism>
<dbReference type="AlphaFoldDB" id="F3ZXE9"/>
<dbReference type="Proteomes" id="UP000008457">
    <property type="component" value="Chromosome"/>
</dbReference>
<sequence>MAREKLFAVRIDSDIYELYSRLCNKHAATVSSMTRKLVEDWTNDELCSILDDICVLELTSAELKDALPEVYDNLLAMLSGFAADPDNMVTDENVAMFESGKYIIELLFGEDGVAYTAGKDTQEINNQPPWAHDTWNDFLAAASKKWLLKIIE</sequence>
<reference evidence="1 2" key="2">
    <citation type="journal article" date="2011" name="Stand. Genomic Sci.">
        <title>Complete genome sequence of Mahella australiensis type strain (50-1 BON).</title>
        <authorList>
            <person name="Sikorski J."/>
            <person name="Teshima H."/>
            <person name="Nolan M."/>
            <person name="Lucas S."/>
            <person name="Hammon N."/>
            <person name="Deshpande S."/>
            <person name="Cheng J.F."/>
            <person name="Pitluck S."/>
            <person name="Liolios K."/>
            <person name="Pagani I."/>
            <person name="Ivanova N."/>
            <person name="Huntemann M."/>
            <person name="Mavromatis K."/>
            <person name="Ovchinikova G."/>
            <person name="Pati A."/>
            <person name="Tapia R."/>
            <person name="Han C."/>
            <person name="Goodwin L."/>
            <person name="Chen A."/>
            <person name="Palaniappan K."/>
            <person name="Land M."/>
            <person name="Hauser L."/>
            <person name="Ngatchou-Djao O.D."/>
            <person name="Rohde M."/>
            <person name="Pukall R."/>
            <person name="Spring S."/>
            <person name="Abt B."/>
            <person name="Goker M."/>
            <person name="Detter J.C."/>
            <person name="Woyke T."/>
            <person name="Bristow J."/>
            <person name="Markowitz V."/>
            <person name="Hugenholtz P."/>
            <person name="Eisen J.A."/>
            <person name="Kyrpides N.C."/>
            <person name="Klenk H.P."/>
            <person name="Lapidus A."/>
        </authorList>
    </citation>
    <scope>NUCLEOTIDE SEQUENCE [LARGE SCALE GENOMIC DNA]</scope>
    <source>
        <strain evidence="2">DSM 15567 / CIP 107919 / 50-1 BON</strain>
    </source>
</reference>
<dbReference type="STRING" id="697281.Mahau_2472"/>
<dbReference type="HOGENOM" id="CLU_2023914_0_0_9"/>
<keyword evidence="2" id="KW-1185">Reference proteome</keyword>
<evidence type="ECO:0000313" key="2">
    <source>
        <dbReference type="Proteomes" id="UP000008457"/>
    </source>
</evidence>
<protein>
    <submittedName>
        <fullName evidence="1">Uncharacterized protein</fullName>
    </submittedName>
</protein>
<name>F3ZXE9_MAHA5</name>
<reference evidence="2" key="1">
    <citation type="submission" date="2010-11" db="EMBL/GenBank/DDBJ databases">
        <title>The complete genome of Mahella australiensis DSM 15567.</title>
        <authorList>
            <consortium name="US DOE Joint Genome Institute (JGI-PGF)"/>
            <person name="Lucas S."/>
            <person name="Copeland A."/>
            <person name="Lapidus A."/>
            <person name="Bruce D."/>
            <person name="Goodwin L."/>
            <person name="Pitluck S."/>
            <person name="Kyrpides N."/>
            <person name="Mavromatis K."/>
            <person name="Pagani I."/>
            <person name="Ivanova N."/>
            <person name="Teshima H."/>
            <person name="Brettin T."/>
            <person name="Detter J.C."/>
            <person name="Han C."/>
            <person name="Tapia R."/>
            <person name="Land M."/>
            <person name="Hauser L."/>
            <person name="Markowitz V."/>
            <person name="Cheng J.-F."/>
            <person name="Hugenholtz P."/>
            <person name="Woyke T."/>
            <person name="Wu D."/>
            <person name="Spring S."/>
            <person name="Pukall R."/>
            <person name="Steenblock K."/>
            <person name="Schneider S."/>
            <person name="Klenk H.-P."/>
            <person name="Eisen J.A."/>
        </authorList>
    </citation>
    <scope>NUCLEOTIDE SEQUENCE [LARGE SCALE GENOMIC DNA]</scope>
    <source>
        <strain evidence="2">DSM 15567 / CIP 107919 / 50-1 BON</strain>
    </source>
</reference>
<dbReference type="EMBL" id="CP002360">
    <property type="protein sequence ID" value="AEE97630.1"/>
    <property type="molecule type" value="Genomic_DNA"/>
</dbReference>
<dbReference type="RefSeq" id="WP_013782056.1">
    <property type="nucleotide sequence ID" value="NC_015520.1"/>
</dbReference>
<evidence type="ECO:0000313" key="1">
    <source>
        <dbReference type="EMBL" id="AEE97630.1"/>
    </source>
</evidence>